<sequence length="162" mass="17121">MSEDVDCLTQLEDAVRAALEANATLAKRVLGPEQFPVKAAHLPALAVDIGDESAPTYLGNEGGDRLIERTVQVDVLVILDAGIADFSRLARALANQVRAILSGPHVLGLPIDDFKLVGAKPQTFASEAGSQGGFHLAFVATFITGEATPDRFEPLNDTSELV</sequence>
<protein>
    <recommendedName>
        <fullName evidence="3">Gene transfer agent protein</fullName>
    </recommendedName>
</protein>
<keyword evidence="2" id="KW-1185">Reference proteome</keyword>
<organism evidence="1 2">
    <name type="scientific">Methylobacterium iners</name>
    <dbReference type="NCBI Taxonomy" id="418707"/>
    <lineage>
        <taxon>Bacteria</taxon>
        <taxon>Pseudomonadati</taxon>
        <taxon>Pseudomonadota</taxon>
        <taxon>Alphaproteobacteria</taxon>
        <taxon>Hyphomicrobiales</taxon>
        <taxon>Methylobacteriaceae</taxon>
        <taxon>Methylobacterium</taxon>
    </lineage>
</organism>
<gene>
    <name evidence="1" type="ORF">OCOJLMKI_4709</name>
</gene>
<evidence type="ECO:0008006" key="3">
    <source>
        <dbReference type="Google" id="ProtNLM"/>
    </source>
</evidence>
<accession>A0ABQ4S2W9</accession>
<comment type="caution">
    <text evidence="1">The sequence shown here is derived from an EMBL/GenBank/DDBJ whole genome shotgun (WGS) entry which is preliminary data.</text>
</comment>
<dbReference type="RefSeq" id="WP_238246536.1">
    <property type="nucleotide sequence ID" value="NZ_BPQP01000089.1"/>
</dbReference>
<name>A0ABQ4S2W9_9HYPH</name>
<dbReference type="EMBL" id="BPQP01000089">
    <property type="protein sequence ID" value="GJD97478.1"/>
    <property type="molecule type" value="Genomic_DNA"/>
</dbReference>
<dbReference type="Proteomes" id="UP001055125">
    <property type="component" value="Unassembled WGS sequence"/>
</dbReference>
<proteinExistence type="predicted"/>
<evidence type="ECO:0000313" key="2">
    <source>
        <dbReference type="Proteomes" id="UP001055125"/>
    </source>
</evidence>
<reference evidence="1" key="2">
    <citation type="submission" date="2021-08" db="EMBL/GenBank/DDBJ databases">
        <authorList>
            <person name="Tani A."/>
            <person name="Ola A."/>
            <person name="Ogura Y."/>
            <person name="Katsura K."/>
            <person name="Hayashi T."/>
        </authorList>
    </citation>
    <scope>NUCLEOTIDE SEQUENCE</scope>
    <source>
        <strain evidence="1">DSM 19015</strain>
    </source>
</reference>
<evidence type="ECO:0000313" key="1">
    <source>
        <dbReference type="EMBL" id="GJD97478.1"/>
    </source>
</evidence>
<reference evidence="1" key="1">
    <citation type="journal article" date="2021" name="Front. Microbiol.">
        <title>Comprehensive Comparative Genomics and Phenotyping of Methylobacterium Species.</title>
        <authorList>
            <person name="Alessa O."/>
            <person name="Ogura Y."/>
            <person name="Fujitani Y."/>
            <person name="Takami H."/>
            <person name="Hayashi T."/>
            <person name="Sahin N."/>
            <person name="Tani A."/>
        </authorList>
    </citation>
    <scope>NUCLEOTIDE SEQUENCE</scope>
    <source>
        <strain evidence="1">DSM 19015</strain>
    </source>
</reference>